<sequence length="86" mass="10282">MKIYYSSKFLREYKKLSPTVKLLAEVKEEIFRNNPHDPKLKAHQLTGSLKGYWAFSIDSKTRIIFEFRSKLVTWFHSTGSHDIYKR</sequence>
<dbReference type="AlphaFoldDB" id="A0A1F5ETF4"/>
<dbReference type="SUPFAM" id="SSF143011">
    <property type="entry name" value="RelE-like"/>
    <property type="match status" value="1"/>
</dbReference>
<accession>A0A1F5ETF4</accession>
<dbReference type="InterPro" id="IPR035093">
    <property type="entry name" value="RelE/ParE_toxin_dom_sf"/>
</dbReference>
<dbReference type="Proteomes" id="UP000177390">
    <property type="component" value="Unassembled WGS sequence"/>
</dbReference>
<evidence type="ECO:0008006" key="4">
    <source>
        <dbReference type="Google" id="ProtNLM"/>
    </source>
</evidence>
<dbReference type="EMBL" id="MFAH01000048">
    <property type="protein sequence ID" value="OGD70672.1"/>
    <property type="molecule type" value="Genomic_DNA"/>
</dbReference>
<dbReference type="Gene3D" id="3.30.2310.20">
    <property type="entry name" value="RelE-like"/>
    <property type="match status" value="1"/>
</dbReference>
<dbReference type="Pfam" id="PF15738">
    <property type="entry name" value="YafQ_toxin"/>
    <property type="match status" value="1"/>
</dbReference>
<organism evidence="2 3">
    <name type="scientific">Candidatus Collierbacteria bacterium RIFCSPHIGHO2_02_FULL_49_10</name>
    <dbReference type="NCBI Taxonomy" id="1817723"/>
    <lineage>
        <taxon>Bacteria</taxon>
        <taxon>Candidatus Collieribacteriota</taxon>
    </lineage>
</organism>
<dbReference type="InterPro" id="IPR007712">
    <property type="entry name" value="RelE/ParE_toxin"/>
</dbReference>
<protein>
    <recommendedName>
        <fullName evidence="4">Type II toxin-antitoxin system mRNA interferase toxin, RelE/StbE family</fullName>
    </recommendedName>
</protein>
<reference evidence="2 3" key="1">
    <citation type="journal article" date="2016" name="Nat. Commun.">
        <title>Thousands of microbial genomes shed light on interconnected biogeochemical processes in an aquifer system.</title>
        <authorList>
            <person name="Anantharaman K."/>
            <person name="Brown C.T."/>
            <person name="Hug L.A."/>
            <person name="Sharon I."/>
            <person name="Castelle C.J."/>
            <person name="Probst A.J."/>
            <person name="Thomas B.C."/>
            <person name="Singh A."/>
            <person name="Wilkins M.J."/>
            <person name="Karaoz U."/>
            <person name="Brodie E.L."/>
            <person name="Williams K.H."/>
            <person name="Hubbard S.S."/>
            <person name="Banfield J.F."/>
        </authorList>
    </citation>
    <scope>NUCLEOTIDE SEQUENCE [LARGE SCALE GENOMIC DNA]</scope>
</reference>
<dbReference type="NCBIfam" id="TIGR02385">
    <property type="entry name" value="RelE_StbE"/>
    <property type="match status" value="1"/>
</dbReference>
<evidence type="ECO:0000313" key="3">
    <source>
        <dbReference type="Proteomes" id="UP000177390"/>
    </source>
</evidence>
<evidence type="ECO:0000256" key="1">
    <source>
        <dbReference type="ARBA" id="ARBA00022649"/>
    </source>
</evidence>
<evidence type="ECO:0000313" key="2">
    <source>
        <dbReference type="EMBL" id="OGD70672.1"/>
    </source>
</evidence>
<dbReference type="InterPro" id="IPR004386">
    <property type="entry name" value="Toxin_YafQ-like"/>
</dbReference>
<proteinExistence type="predicted"/>
<gene>
    <name evidence="2" type="ORF">A3D09_03255</name>
</gene>
<name>A0A1F5ETF4_9BACT</name>
<comment type="caution">
    <text evidence="2">The sequence shown here is derived from an EMBL/GenBank/DDBJ whole genome shotgun (WGS) entry which is preliminary data.</text>
</comment>
<keyword evidence="1" id="KW-1277">Toxin-antitoxin system</keyword>